<organism evidence="1 2">
    <name type="scientific">Nostocoides veronense</name>
    <dbReference type="NCBI Taxonomy" id="330836"/>
    <lineage>
        <taxon>Bacteria</taxon>
        <taxon>Bacillati</taxon>
        <taxon>Actinomycetota</taxon>
        <taxon>Actinomycetes</taxon>
        <taxon>Micrococcales</taxon>
        <taxon>Intrasporangiaceae</taxon>
        <taxon>Nostocoides</taxon>
    </lineage>
</organism>
<gene>
    <name evidence="1" type="ORF">GCM10009811_12320</name>
</gene>
<reference evidence="2" key="1">
    <citation type="journal article" date="2019" name="Int. J. Syst. Evol. Microbiol.">
        <title>The Global Catalogue of Microorganisms (GCM) 10K type strain sequencing project: providing services to taxonomists for standard genome sequencing and annotation.</title>
        <authorList>
            <consortium name="The Broad Institute Genomics Platform"/>
            <consortium name="The Broad Institute Genome Sequencing Center for Infectious Disease"/>
            <person name="Wu L."/>
            <person name="Ma J."/>
        </authorList>
    </citation>
    <scope>NUCLEOTIDE SEQUENCE [LARGE SCALE GENOMIC DNA]</scope>
    <source>
        <strain evidence="2">JCM 15592</strain>
    </source>
</reference>
<protein>
    <submittedName>
        <fullName evidence="1">Uncharacterized protein</fullName>
    </submittedName>
</protein>
<accession>A0ABP4XUW4</accession>
<name>A0ABP4XUW4_9MICO</name>
<comment type="caution">
    <text evidence="1">The sequence shown here is derived from an EMBL/GenBank/DDBJ whole genome shotgun (WGS) entry which is preliminary data.</text>
</comment>
<proteinExistence type="predicted"/>
<keyword evidence="2" id="KW-1185">Reference proteome</keyword>
<dbReference type="Proteomes" id="UP001499938">
    <property type="component" value="Unassembled WGS sequence"/>
</dbReference>
<dbReference type="EMBL" id="BAAAPO010000021">
    <property type="protein sequence ID" value="GAA1788914.1"/>
    <property type="molecule type" value="Genomic_DNA"/>
</dbReference>
<sequence length="259" mass="26881">MLGLLAALGGLALFTARWMGGPTCQATASGKTFAFTPEQMGNASIITSVALKRGLPARAATIALATAIQESGLRNLDHGDRDSVGLFQQRPSQGWGSVAEIMDPIYSAGAFYDALVKVKGYEDMPITEVAQEVQRSAYPTAYADHEDEGRALASTLAGHSPAGLACRLPDPSGAASADAVQKSLEAQLGVSTSADGSVVTVHSTSAQRAWIVASWAVAQADRYGVTKVDLAERTWKRSLNWSGPAGATGSTVTITLAKG</sequence>
<evidence type="ECO:0000313" key="2">
    <source>
        <dbReference type="Proteomes" id="UP001499938"/>
    </source>
</evidence>
<evidence type="ECO:0000313" key="1">
    <source>
        <dbReference type="EMBL" id="GAA1788914.1"/>
    </source>
</evidence>